<dbReference type="Pfam" id="PF00884">
    <property type="entry name" value="Sulfatase"/>
    <property type="match status" value="1"/>
</dbReference>
<keyword evidence="3" id="KW-0997">Cell inner membrane</keyword>
<keyword evidence="2" id="KW-1003">Cell membrane</keyword>
<dbReference type="CDD" id="cd16017">
    <property type="entry name" value="LptA"/>
    <property type="match status" value="1"/>
</dbReference>
<reference evidence="11 12" key="1">
    <citation type="submission" date="2020-05" db="EMBL/GenBank/DDBJ databases">
        <title>Complete genome sequencing of Campylobacter and Arcobacter type strains.</title>
        <authorList>
            <person name="Miller W.G."/>
            <person name="Yee E."/>
        </authorList>
    </citation>
    <scope>NUCLEOTIDE SEQUENCE [LARGE SCALE GENOMIC DNA]</scope>
    <source>
        <strain evidence="11 12">LMG 21996</strain>
    </source>
</reference>
<feature type="transmembrane region" description="Helical" evidence="8">
    <location>
        <begin position="40"/>
        <end position="61"/>
    </location>
</feature>
<dbReference type="InterPro" id="IPR040423">
    <property type="entry name" value="PEA_transferase"/>
</dbReference>
<dbReference type="PANTHER" id="PTHR30443">
    <property type="entry name" value="INNER MEMBRANE PROTEIN"/>
    <property type="match status" value="1"/>
</dbReference>
<dbReference type="AlphaFoldDB" id="A0A7L5JSR0"/>
<evidence type="ECO:0000256" key="3">
    <source>
        <dbReference type="ARBA" id="ARBA00022519"/>
    </source>
</evidence>
<proteinExistence type="predicted"/>
<dbReference type="SUPFAM" id="SSF53649">
    <property type="entry name" value="Alkaline phosphatase-like"/>
    <property type="match status" value="1"/>
</dbReference>
<keyword evidence="6 8" id="KW-1133">Transmembrane helix</keyword>
<evidence type="ECO:0000313" key="12">
    <source>
        <dbReference type="Proteomes" id="UP000509513"/>
    </source>
</evidence>
<feature type="transmembrane region" description="Helical" evidence="8">
    <location>
        <begin position="70"/>
        <end position="92"/>
    </location>
</feature>
<dbReference type="KEGG" id="acib:ACBT_2309"/>
<comment type="subcellular location">
    <subcellularLocation>
        <location evidence="1">Cell inner membrane</location>
        <topology evidence="1">Multi-pass membrane protein</topology>
    </subcellularLocation>
</comment>
<evidence type="ECO:0000256" key="5">
    <source>
        <dbReference type="ARBA" id="ARBA00022692"/>
    </source>
</evidence>
<evidence type="ECO:0000313" key="11">
    <source>
        <dbReference type="EMBL" id="QKJ28189.1"/>
    </source>
</evidence>
<evidence type="ECO:0000256" key="7">
    <source>
        <dbReference type="ARBA" id="ARBA00023136"/>
    </source>
</evidence>
<evidence type="ECO:0000256" key="4">
    <source>
        <dbReference type="ARBA" id="ARBA00022679"/>
    </source>
</evidence>
<dbReference type="EMBL" id="CP054051">
    <property type="protein sequence ID" value="QKJ28189.1"/>
    <property type="molecule type" value="Genomic_DNA"/>
</dbReference>
<dbReference type="RefSeq" id="WP_024774280.1">
    <property type="nucleotide sequence ID" value="NZ_CP054051.1"/>
</dbReference>
<feature type="transmembrane region" description="Helical" evidence="8">
    <location>
        <begin position="152"/>
        <end position="170"/>
    </location>
</feature>
<organism evidence="11 12">
    <name type="scientific">Aliarcobacter cibarius</name>
    <dbReference type="NCBI Taxonomy" id="255507"/>
    <lineage>
        <taxon>Bacteria</taxon>
        <taxon>Pseudomonadati</taxon>
        <taxon>Campylobacterota</taxon>
        <taxon>Epsilonproteobacteria</taxon>
        <taxon>Campylobacterales</taxon>
        <taxon>Arcobacteraceae</taxon>
        <taxon>Aliarcobacter</taxon>
    </lineage>
</organism>
<keyword evidence="5 8" id="KW-0812">Transmembrane</keyword>
<evidence type="ECO:0000256" key="1">
    <source>
        <dbReference type="ARBA" id="ARBA00004429"/>
    </source>
</evidence>
<feature type="domain" description="Sulfatase N-terminal" evidence="9">
    <location>
        <begin position="228"/>
        <end position="516"/>
    </location>
</feature>
<sequence length="536" mass="61739">MLRLSQSKLIVISAIYFTLFYNYKFFKDLFNTYGFSGSNILYFLSTAIVLTSLIIFLLTLFSSKYTTKPILMTLFIVSAFTAYFMDSYSVVIDTEMIRNSLQTSFKESADLFSFRLVLYVIFLAILPAYIVYKTRINYKSFKGELLSKIKTIILCLVVILVIVFSFSKFYTSFFREHKPLRYNINPIYWMYSIGNYANKTLDTAPTQIKDIGLDSKVVEEKNEPKELIILVVGETARADRFSLNGYSKETNPLLKQEELVSFTNMSSCGTSTAHSVPCMFSIFPKDDYSYKKGATTKNVLDVLSNTQDIAILWRDNNSDSKGVALRVDYEDYKTPEKNTICNEDECRDEGMLVGLEDYIEKNKGRDILIVLHQMGNHGPAYYKRYPKEFEKFTPVCKTNQLENCTEEEIGNAYDNAILYTDYFLSKAINFLKKYSNTHEAGLLYVSDHGESLGENGIYLHGMPYAIAPKAQTHVASLIWLDNGQMAHEYDRSKIKQNKDKEYSHDNLFDTLLGLFEVKTEVYKKELDILNESRIEH</sequence>
<keyword evidence="4 11" id="KW-0808">Transferase</keyword>
<accession>A0A7L5JSR0</accession>
<dbReference type="InterPro" id="IPR017850">
    <property type="entry name" value="Alkaline_phosphatase_core_sf"/>
</dbReference>
<feature type="transmembrane region" description="Helical" evidence="8">
    <location>
        <begin position="112"/>
        <end position="132"/>
    </location>
</feature>
<dbReference type="InterPro" id="IPR058130">
    <property type="entry name" value="PEA_transf_C"/>
</dbReference>
<name>A0A7L5JSR0_9BACT</name>
<evidence type="ECO:0000259" key="9">
    <source>
        <dbReference type="Pfam" id="PF00884"/>
    </source>
</evidence>
<evidence type="ECO:0000256" key="6">
    <source>
        <dbReference type="ARBA" id="ARBA00022989"/>
    </source>
</evidence>
<dbReference type="Pfam" id="PF08019">
    <property type="entry name" value="EptA_B_N"/>
    <property type="match status" value="1"/>
</dbReference>
<protein>
    <submittedName>
        <fullName evidence="11">Phosphoethanolamine transferase</fullName>
    </submittedName>
</protein>
<feature type="domain" description="Phosphoethanolamine transferase N-terminal" evidence="10">
    <location>
        <begin position="51"/>
        <end position="200"/>
    </location>
</feature>
<dbReference type="InterPro" id="IPR000917">
    <property type="entry name" value="Sulfatase_N"/>
</dbReference>
<dbReference type="NCBIfam" id="NF028537">
    <property type="entry name" value="P_eth_NH2_trans"/>
    <property type="match status" value="1"/>
</dbReference>
<keyword evidence="7 8" id="KW-0472">Membrane</keyword>
<evidence type="ECO:0000256" key="8">
    <source>
        <dbReference type="SAM" id="Phobius"/>
    </source>
</evidence>
<dbReference type="Proteomes" id="UP000509513">
    <property type="component" value="Chromosome"/>
</dbReference>
<dbReference type="PANTHER" id="PTHR30443:SF0">
    <property type="entry name" value="PHOSPHOETHANOLAMINE TRANSFERASE EPTA"/>
    <property type="match status" value="1"/>
</dbReference>
<dbReference type="GO" id="GO:0016776">
    <property type="term" value="F:phosphotransferase activity, phosphate group as acceptor"/>
    <property type="evidence" value="ECO:0007669"/>
    <property type="project" value="TreeGrafter"/>
</dbReference>
<dbReference type="GO" id="GO:0009244">
    <property type="term" value="P:lipopolysaccharide core region biosynthetic process"/>
    <property type="evidence" value="ECO:0007669"/>
    <property type="project" value="TreeGrafter"/>
</dbReference>
<gene>
    <name evidence="11" type="ORF">ACBT_2309</name>
</gene>
<dbReference type="GO" id="GO:0005886">
    <property type="term" value="C:plasma membrane"/>
    <property type="evidence" value="ECO:0007669"/>
    <property type="project" value="UniProtKB-SubCell"/>
</dbReference>
<evidence type="ECO:0000259" key="10">
    <source>
        <dbReference type="Pfam" id="PF08019"/>
    </source>
</evidence>
<feature type="transmembrane region" description="Helical" evidence="8">
    <location>
        <begin position="7"/>
        <end position="25"/>
    </location>
</feature>
<evidence type="ECO:0000256" key="2">
    <source>
        <dbReference type="ARBA" id="ARBA00022475"/>
    </source>
</evidence>
<dbReference type="Gene3D" id="3.40.720.10">
    <property type="entry name" value="Alkaline Phosphatase, subunit A"/>
    <property type="match status" value="1"/>
</dbReference>
<dbReference type="InterPro" id="IPR012549">
    <property type="entry name" value="EptA-like_N"/>
</dbReference>